<evidence type="ECO:0000313" key="3">
    <source>
        <dbReference type="Proteomes" id="UP000318571"/>
    </source>
</evidence>
<protein>
    <submittedName>
        <fullName evidence="2">Uncharacterized protein</fullName>
    </submittedName>
</protein>
<comment type="caution">
    <text evidence="2">The sequence shown here is derived from an EMBL/GenBank/DDBJ whole genome shotgun (WGS) entry which is preliminary data.</text>
</comment>
<sequence length="188" mass="20715">MKAFACVLFLTTLVWAQNIEVPTDSCMWRGAKYGQMNACEPNEIVVGSCGSGRRDDCDSGQWHQLLCCKMPEYTYENCLEYKGEHGQDISCSQQAHDDSMLLQGACGSGLQHDCGGTTHIAKCCHGHLADAKLKSTGTCYWIYGYHGEKIQCNRRDEAAFGRCGSGYKDDCGTEKWHGLQCCQLTTAA</sequence>
<reference evidence="2 3" key="1">
    <citation type="journal article" date="2018" name="Nat. Ecol. Evol.">
        <title>Genomic signatures of mitonuclear coevolution across populations of Tigriopus californicus.</title>
        <authorList>
            <person name="Barreto F.S."/>
            <person name="Watson E.T."/>
            <person name="Lima T.G."/>
            <person name="Willett C.S."/>
            <person name="Edmands S."/>
            <person name="Li W."/>
            <person name="Burton R.S."/>
        </authorList>
    </citation>
    <scope>NUCLEOTIDE SEQUENCE [LARGE SCALE GENOMIC DNA]</scope>
    <source>
        <strain evidence="2 3">San Diego</strain>
    </source>
</reference>
<dbReference type="EMBL" id="VCGU01000008">
    <property type="protein sequence ID" value="TRY72589.1"/>
    <property type="molecule type" value="Genomic_DNA"/>
</dbReference>
<dbReference type="Proteomes" id="UP000318571">
    <property type="component" value="Chromosome 7"/>
</dbReference>
<feature type="signal peptide" evidence="1">
    <location>
        <begin position="1"/>
        <end position="16"/>
    </location>
</feature>
<keyword evidence="3" id="KW-1185">Reference proteome</keyword>
<gene>
    <name evidence="2" type="ORF">TCAL_03119</name>
</gene>
<name>A0A553P4H5_TIGCA</name>
<feature type="chain" id="PRO_5021706440" evidence="1">
    <location>
        <begin position="17"/>
        <end position="188"/>
    </location>
</feature>
<proteinExistence type="predicted"/>
<evidence type="ECO:0000313" key="2">
    <source>
        <dbReference type="EMBL" id="TRY72589.1"/>
    </source>
</evidence>
<organism evidence="2 3">
    <name type="scientific">Tigriopus californicus</name>
    <name type="common">Marine copepod</name>
    <dbReference type="NCBI Taxonomy" id="6832"/>
    <lineage>
        <taxon>Eukaryota</taxon>
        <taxon>Metazoa</taxon>
        <taxon>Ecdysozoa</taxon>
        <taxon>Arthropoda</taxon>
        <taxon>Crustacea</taxon>
        <taxon>Multicrustacea</taxon>
        <taxon>Hexanauplia</taxon>
        <taxon>Copepoda</taxon>
        <taxon>Harpacticoida</taxon>
        <taxon>Harpacticidae</taxon>
        <taxon>Tigriopus</taxon>
    </lineage>
</organism>
<evidence type="ECO:0000256" key="1">
    <source>
        <dbReference type="SAM" id="SignalP"/>
    </source>
</evidence>
<keyword evidence="1" id="KW-0732">Signal</keyword>
<dbReference type="AlphaFoldDB" id="A0A553P4H5"/>
<accession>A0A553P4H5</accession>